<accession>C4IJU4</accession>
<sequence>MLKISGFTGFRALKLSTKRMVQSLFYNYSENNKAKNTKPIIKIKVSK</sequence>
<proteinExistence type="predicted"/>
<gene>
    <name evidence="1" type="ORF">CLP_0978</name>
</gene>
<comment type="caution">
    <text evidence="1">The sequence shown here is derived from an EMBL/GenBank/DDBJ whole genome shotgun (WGS) entry which is preliminary data.</text>
</comment>
<evidence type="ECO:0000313" key="2">
    <source>
        <dbReference type="Proteomes" id="UP000003081"/>
    </source>
</evidence>
<reference evidence="1 2" key="1">
    <citation type="submission" date="2009-08" db="EMBL/GenBank/DDBJ databases">
        <authorList>
            <person name="Shrivastava S."/>
            <person name="Brinkac L.B."/>
            <person name="Brown J.L."/>
            <person name="Bruce D.B."/>
            <person name="Detter C."/>
            <person name="Green L.D."/>
            <person name="Munk C.A."/>
            <person name="Rogers Y.C."/>
            <person name="Tapia R."/>
            <person name="Sims D.R."/>
            <person name="Smith L.A."/>
            <person name="Smith T.J."/>
            <person name="Sutton G."/>
            <person name="Brettin T."/>
        </authorList>
    </citation>
    <scope>NUCLEOTIDE SEQUENCE [LARGE SCALE GENOMIC DNA]</scope>
    <source>
        <strain evidence="2">E4 str. BoNT E BL5262</strain>
    </source>
</reference>
<evidence type="ECO:0000313" key="1">
    <source>
        <dbReference type="EMBL" id="EEP54313.1"/>
    </source>
</evidence>
<organism evidence="1 2">
    <name type="scientific">Clostridium butyricum E4 str. BoNT E BL5262</name>
    <dbReference type="NCBI Taxonomy" id="632245"/>
    <lineage>
        <taxon>Bacteria</taxon>
        <taxon>Bacillati</taxon>
        <taxon>Bacillota</taxon>
        <taxon>Clostridia</taxon>
        <taxon>Eubacteriales</taxon>
        <taxon>Clostridiaceae</taxon>
        <taxon>Clostridium</taxon>
    </lineage>
</organism>
<protein>
    <submittedName>
        <fullName evidence="1">Uncharacterized protein</fullName>
    </submittedName>
</protein>
<keyword evidence="2" id="KW-1185">Reference proteome</keyword>
<name>C4IJU4_CLOBU</name>
<dbReference type="AlphaFoldDB" id="C4IJU4"/>
<dbReference type="EMBL" id="ACOM01000005">
    <property type="protein sequence ID" value="EEP54313.1"/>
    <property type="molecule type" value="Genomic_DNA"/>
</dbReference>
<dbReference type="Proteomes" id="UP000003081">
    <property type="component" value="Unassembled WGS sequence"/>
</dbReference>
<dbReference type="HOGENOM" id="CLU_3166361_0_0_9"/>